<accession>A0A835XM15</accession>
<feature type="region of interest" description="Disordered" evidence="1">
    <location>
        <begin position="395"/>
        <end position="417"/>
    </location>
</feature>
<proteinExistence type="predicted"/>
<dbReference type="AlphaFoldDB" id="A0A835XM15"/>
<feature type="compositionally biased region" description="Basic and acidic residues" evidence="1">
    <location>
        <begin position="395"/>
        <end position="408"/>
    </location>
</feature>
<organism evidence="2 3">
    <name type="scientific">Edaphochlamys debaryana</name>
    <dbReference type="NCBI Taxonomy" id="47281"/>
    <lineage>
        <taxon>Eukaryota</taxon>
        <taxon>Viridiplantae</taxon>
        <taxon>Chlorophyta</taxon>
        <taxon>core chlorophytes</taxon>
        <taxon>Chlorophyceae</taxon>
        <taxon>CS clade</taxon>
        <taxon>Chlamydomonadales</taxon>
        <taxon>Chlamydomonadales incertae sedis</taxon>
        <taxon>Edaphochlamys</taxon>
    </lineage>
</organism>
<feature type="region of interest" description="Disordered" evidence="1">
    <location>
        <begin position="513"/>
        <end position="558"/>
    </location>
</feature>
<comment type="caution">
    <text evidence="2">The sequence shown here is derived from an EMBL/GenBank/DDBJ whole genome shotgun (WGS) entry which is preliminary data.</text>
</comment>
<reference evidence="2" key="1">
    <citation type="journal article" date="2020" name="bioRxiv">
        <title>Comparative genomics of Chlamydomonas.</title>
        <authorList>
            <person name="Craig R.J."/>
            <person name="Hasan A.R."/>
            <person name="Ness R.W."/>
            <person name="Keightley P.D."/>
        </authorList>
    </citation>
    <scope>NUCLEOTIDE SEQUENCE</scope>
    <source>
        <strain evidence="2">CCAP 11/70</strain>
    </source>
</reference>
<gene>
    <name evidence="2" type="ORF">HYH03_015307</name>
</gene>
<dbReference type="Proteomes" id="UP000612055">
    <property type="component" value="Unassembled WGS sequence"/>
</dbReference>
<sequence length="670" mass="69298">MAPATAARETKSTSLADALAHLDAPAWQVLIASLSSSDKRDLRSARLAFRALRDGIDSNLHVLELRLTAESAPRVAACAERWPCCRETELLYRVPARADLSLAGAFIVDTPIDVRRSIHTLTLVPTPGAPFPWMLLPALPSLRSLLVKGRLHDTPPRATEAAWLFASVAALPSFASLTTHPGLFCHGVGALERATQLTRLVLDEVGTADLDELTVAGADPTVTRALRALTSLQHVSITARHLPSRHVRSLLAALPPSVQHVSLRNAPFLGVSGGSSSALSLDLTVDVASRSVHAVYDRILSPTDLSKLATKILPSIPTLSFPLDRVCVEGTLDITDAFDNSERSSLRRAVRCCSTFDLEALVAACGSDAFRAAKILGLPRQLLVRRGSVRLTDKLGDGSGLDSDRTGPDEDEPAVPSLLGPTSPVLVLSGPLVSRAAAAGPEALRAAAKSLEAAACRCPEAGATPASRRRLMSHRMILSYLSLHPADVVLLACRSAEAAARVAAAAQELAAAAGSGGGSGNGGSDAGSSGGSGGGRSGSGSAGGDGGQAPGEGGGAAGPQLGVARVTVPCVGKRGARLTVCAGAAEAQVLQAAWDSSAAAGPARSRLDRFHDLTAAWDELWTRYDSDVVVLGPKASGGNVEVAIRRARAEQRAAVGHDLRVRDLGSGEQG</sequence>
<evidence type="ECO:0000313" key="2">
    <source>
        <dbReference type="EMBL" id="KAG2485984.1"/>
    </source>
</evidence>
<protein>
    <submittedName>
        <fullName evidence="2">Uncharacterized protein</fullName>
    </submittedName>
</protein>
<name>A0A835XM15_9CHLO</name>
<keyword evidence="3" id="KW-1185">Reference proteome</keyword>
<evidence type="ECO:0000313" key="3">
    <source>
        <dbReference type="Proteomes" id="UP000612055"/>
    </source>
</evidence>
<evidence type="ECO:0000256" key="1">
    <source>
        <dbReference type="SAM" id="MobiDB-lite"/>
    </source>
</evidence>
<feature type="compositionally biased region" description="Gly residues" evidence="1">
    <location>
        <begin position="514"/>
        <end position="557"/>
    </location>
</feature>
<dbReference type="EMBL" id="JAEHOE010000119">
    <property type="protein sequence ID" value="KAG2485984.1"/>
    <property type="molecule type" value="Genomic_DNA"/>
</dbReference>